<dbReference type="CDD" id="cd01949">
    <property type="entry name" value="GGDEF"/>
    <property type="match status" value="1"/>
</dbReference>
<dbReference type="RefSeq" id="WP_082400176.1">
    <property type="nucleotide sequence ID" value="NZ_FTOE01000004.1"/>
</dbReference>
<dbReference type="Pfam" id="PF00072">
    <property type="entry name" value="Response_reg"/>
    <property type="match status" value="2"/>
</dbReference>
<dbReference type="InterPro" id="IPR029787">
    <property type="entry name" value="Nucleotide_cyclase"/>
</dbReference>
<dbReference type="InterPro" id="IPR000160">
    <property type="entry name" value="GGDEF_dom"/>
</dbReference>
<dbReference type="SMART" id="SM00267">
    <property type="entry name" value="GGDEF"/>
    <property type="match status" value="1"/>
</dbReference>
<dbReference type="GO" id="GO:0000160">
    <property type="term" value="P:phosphorelay signal transduction system"/>
    <property type="evidence" value="ECO:0007669"/>
    <property type="project" value="InterPro"/>
</dbReference>
<feature type="domain" description="Response regulatory" evidence="6">
    <location>
        <begin position="271"/>
        <end position="387"/>
    </location>
</feature>
<comment type="catalytic activity">
    <reaction evidence="3">
        <text>2 GTP = 3',3'-c-di-GMP + 2 diphosphate</text>
        <dbReference type="Rhea" id="RHEA:24898"/>
        <dbReference type="ChEBI" id="CHEBI:33019"/>
        <dbReference type="ChEBI" id="CHEBI:37565"/>
        <dbReference type="ChEBI" id="CHEBI:58805"/>
        <dbReference type="EC" id="2.7.7.65"/>
    </reaction>
</comment>
<evidence type="ECO:0000256" key="5">
    <source>
        <dbReference type="SAM" id="Coils"/>
    </source>
</evidence>
<dbReference type="InterPro" id="IPR036641">
    <property type="entry name" value="HPT_dom_sf"/>
</dbReference>
<sequence length="571" mass="63129">MGKNSTLMLSTRHHEPDIQAALAVLTQTVAKKLPGKVKAIRQSWKMLKSVPADEALFEVFHRQVHTLAGTSATYGFEAVADVARMITLRLPETQQVDCLPVDEIDFLLEKLATALGSETVEKASAVAPIEPHNMTLSLGRSRDKLIYLVDDDIDFLRNMVLQIQNFGDTVVAFSDLASFDEALERQVPDIVIMDVVLDEKPKAGIEHIARVNAKRMQPLKTIFISGSQDIEMRLAAVRANGLAYFPKPIAVAALVDAIATFTHQITEERYRILIVDDAQEQSAFSALILQQSGMETIEVNAPLLLLDVLASFQPDLILMDIYMPGCNGLELSQVVRQMDTYVNVPIVFLSSEADLKKKLGAMSLGGDDFLSKPVLPWHLTSAITSRVKRGRMISKLADTDGLTGLLNHNKSKKRLEAELTRAKREKISLSIVMLDLDFFKHVNDTYGHPAGDRVLKNLANLLKQNLRQYDVIGRYGGEEFLVVLPNADALTAKIVMDKLRICFSEMSHLSDEGVFRCSFSCGIAAFPDLDNASDLIEEADKALYEAKDGGRNQVVISTEQNLFGNKGTDDS</sequence>
<keyword evidence="5" id="KW-0175">Coiled coil</keyword>
<dbReference type="OrthoDB" id="9812260at2"/>
<dbReference type="EC" id="2.7.7.65" evidence="2"/>
<dbReference type="EMBL" id="FTOE01000004">
    <property type="protein sequence ID" value="SIS75036.1"/>
    <property type="molecule type" value="Genomic_DNA"/>
</dbReference>
<evidence type="ECO:0000256" key="4">
    <source>
        <dbReference type="PROSITE-ProRule" id="PRU00169"/>
    </source>
</evidence>
<dbReference type="GO" id="GO:0043709">
    <property type="term" value="P:cell adhesion involved in single-species biofilm formation"/>
    <property type="evidence" value="ECO:0007669"/>
    <property type="project" value="TreeGrafter"/>
</dbReference>
<dbReference type="SMART" id="SM00448">
    <property type="entry name" value="REC"/>
    <property type="match status" value="2"/>
</dbReference>
<feature type="modified residue" description="4-aspartylphosphate" evidence="4">
    <location>
        <position position="194"/>
    </location>
</feature>
<keyword evidence="4" id="KW-0597">Phosphoprotein</keyword>
<feature type="domain" description="GGDEF" evidence="7">
    <location>
        <begin position="427"/>
        <end position="559"/>
    </location>
</feature>
<dbReference type="PANTHER" id="PTHR45138">
    <property type="entry name" value="REGULATORY COMPONENTS OF SENSORY TRANSDUCTION SYSTEM"/>
    <property type="match status" value="1"/>
</dbReference>
<dbReference type="CDD" id="cd00156">
    <property type="entry name" value="REC"/>
    <property type="match status" value="2"/>
</dbReference>
<dbReference type="SUPFAM" id="SSF55073">
    <property type="entry name" value="Nucleotide cyclase"/>
    <property type="match status" value="1"/>
</dbReference>
<organism evidence="8 9">
    <name type="scientific">Neptunomonas antarctica</name>
    <dbReference type="NCBI Taxonomy" id="619304"/>
    <lineage>
        <taxon>Bacteria</taxon>
        <taxon>Pseudomonadati</taxon>
        <taxon>Pseudomonadota</taxon>
        <taxon>Gammaproteobacteria</taxon>
        <taxon>Oceanospirillales</taxon>
        <taxon>Oceanospirillaceae</taxon>
        <taxon>Neptunomonas</taxon>
    </lineage>
</organism>
<accession>A0A1N7LMJ4</accession>
<evidence type="ECO:0000313" key="9">
    <source>
        <dbReference type="Proteomes" id="UP000185999"/>
    </source>
</evidence>
<evidence type="ECO:0000259" key="7">
    <source>
        <dbReference type="PROSITE" id="PS50887"/>
    </source>
</evidence>
<evidence type="ECO:0000259" key="6">
    <source>
        <dbReference type="PROSITE" id="PS50110"/>
    </source>
</evidence>
<gene>
    <name evidence="8" type="ORF">SAMN05421760_104161</name>
</gene>
<keyword evidence="9" id="KW-1185">Reference proteome</keyword>
<dbReference type="GO" id="GO:1902201">
    <property type="term" value="P:negative regulation of bacterial-type flagellum-dependent cell motility"/>
    <property type="evidence" value="ECO:0007669"/>
    <property type="project" value="TreeGrafter"/>
</dbReference>
<dbReference type="Gene3D" id="3.40.50.2300">
    <property type="match status" value="2"/>
</dbReference>
<dbReference type="GO" id="GO:0052621">
    <property type="term" value="F:diguanylate cyclase activity"/>
    <property type="evidence" value="ECO:0007669"/>
    <property type="project" value="UniProtKB-EC"/>
</dbReference>
<name>A0A1N7LMJ4_9GAMM</name>
<feature type="modified residue" description="4-aspartylphosphate" evidence="4">
    <location>
        <position position="320"/>
    </location>
</feature>
<feature type="domain" description="Response regulatory" evidence="6">
    <location>
        <begin position="145"/>
        <end position="262"/>
    </location>
</feature>
<dbReference type="InterPro" id="IPR050469">
    <property type="entry name" value="Diguanylate_Cyclase"/>
</dbReference>
<dbReference type="GO" id="GO:0005886">
    <property type="term" value="C:plasma membrane"/>
    <property type="evidence" value="ECO:0007669"/>
    <property type="project" value="TreeGrafter"/>
</dbReference>
<dbReference type="SUPFAM" id="SSF52172">
    <property type="entry name" value="CheY-like"/>
    <property type="match status" value="2"/>
</dbReference>
<dbReference type="PROSITE" id="PS50110">
    <property type="entry name" value="RESPONSE_REGULATORY"/>
    <property type="match status" value="2"/>
</dbReference>
<evidence type="ECO:0000313" key="8">
    <source>
        <dbReference type="EMBL" id="SIS75036.1"/>
    </source>
</evidence>
<dbReference type="InterPro" id="IPR001789">
    <property type="entry name" value="Sig_transdc_resp-reg_receiver"/>
</dbReference>
<evidence type="ECO:0000256" key="2">
    <source>
        <dbReference type="ARBA" id="ARBA00012528"/>
    </source>
</evidence>
<dbReference type="SUPFAM" id="SSF47226">
    <property type="entry name" value="Histidine-containing phosphotransfer domain, HPT domain"/>
    <property type="match status" value="1"/>
</dbReference>
<dbReference type="STRING" id="619304.SAMN05421760_104161"/>
<proteinExistence type="predicted"/>
<dbReference type="Gene3D" id="3.30.70.270">
    <property type="match status" value="1"/>
</dbReference>
<feature type="coiled-coil region" evidence="5">
    <location>
        <begin position="405"/>
        <end position="432"/>
    </location>
</feature>
<evidence type="ECO:0000256" key="1">
    <source>
        <dbReference type="ARBA" id="ARBA00001946"/>
    </source>
</evidence>
<dbReference type="AlphaFoldDB" id="A0A1N7LMJ4"/>
<dbReference type="PROSITE" id="PS50887">
    <property type="entry name" value="GGDEF"/>
    <property type="match status" value="1"/>
</dbReference>
<dbReference type="Proteomes" id="UP000185999">
    <property type="component" value="Unassembled WGS sequence"/>
</dbReference>
<dbReference type="FunFam" id="3.30.70.270:FF:000001">
    <property type="entry name" value="Diguanylate cyclase domain protein"/>
    <property type="match status" value="1"/>
</dbReference>
<protein>
    <recommendedName>
        <fullName evidence="2">diguanylate cyclase</fullName>
        <ecNumber evidence="2">2.7.7.65</ecNumber>
    </recommendedName>
</protein>
<reference evidence="9" key="1">
    <citation type="submission" date="2017-01" db="EMBL/GenBank/DDBJ databases">
        <authorList>
            <person name="Varghese N."/>
            <person name="Submissions S."/>
        </authorList>
    </citation>
    <scope>NUCLEOTIDE SEQUENCE [LARGE SCALE GENOMIC DNA]</scope>
    <source>
        <strain evidence="9">DSM 22306</strain>
    </source>
</reference>
<comment type="cofactor">
    <cofactor evidence="1">
        <name>Mg(2+)</name>
        <dbReference type="ChEBI" id="CHEBI:18420"/>
    </cofactor>
</comment>
<dbReference type="Pfam" id="PF00990">
    <property type="entry name" value="GGDEF"/>
    <property type="match status" value="1"/>
</dbReference>
<dbReference type="InterPro" id="IPR011006">
    <property type="entry name" value="CheY-like_superfamily"/>
</dbReference>
<dbReference type="PANTHER" id="PTHR45138:SF9">
    <property type="entry name" value="DIGUANYLATE CYCLASE DGCM-RELATED"/>
    <property type="match status" value="1"/>
</dbReference>
<evidence type="ECO:0000256" key="3">
    <source>
        <dbReference type="ARBA" id="ARBA00034247"/>
    </source>
</evidence>
<dbReference type="InterPro" id="IPR043128">
    <property type="entry name" value="Rev_trsase/Diguanyl_cyclase"/>
</dbReference>
<dbReference type="NCBIfam" id="TIGR00254">
    <property type="entry name" value="GGDEF"/>
    <property type="match status" value="1"/>
</dbReference>